<dbReference type="OrthoDB" id="5517693at2"/>
<name>A0A5A7SDJ5_9NOCA</name>
<evidence type="ECO:0000313" key="2">
    <source>
        <dbReference type="Proteomes" id="UP000322244"/>
    </source>
</evidence>
<comment type="caution">
    <text evidence="1">The sequence shown here is derived from an EMBL/GenBank/DDBJ whole genome shotgun (WGS) entry which is preliminary data.</text>
</comment>
<evidence type="ECO:0000313" key="1">
    <source>
        <dbReference type="EMBL" id="KAA0024220.1"/>
    </source>
</evidence>
<sequence>MDRGLPPLIMRGHALRCGYTDGELLRARRGGALQSIRRGAYVRPDLLDGLDVVEQHRLLVQATLQCTSRDAVVSHTSAAALHGIALWNPHLDRVHVTIDASSGGRILRRRHVHATPISDNEVVDVDGVKTTSVARTVVDCARTEPFEKAVVLGDSALHAGLVTVSELHDALESARGRRGAPQAGRAIAFFDGRSESVGESRSRVLMKRADLPAPQLQRVIHGIDGHAIGRVDFWFEESNTIGEFDGMAKYTAHLKPGQTAADAVRQEKLREDALRATGAAVARWTWQHLATPDIVVQRIRYAMSLNSR</sequence>
<dbReference type="AlphaFoldDB" id="A0A5A7SDJ5"/>
<organism evidence="1 2">
    <name type="scientific">Antrihabitans cavernicola</name>
    <dbReference type="NCBI Taxonomy" id="2495913"/>
    <lineage>
        <taxon>Bacteria</taxon>
        <taxon>Bacillati</taxon>
        <taxon>Actinomycetota</taxon>
        <taxon>Actinomycetes</taxon>
        <taxon>Mycobacteriales</taxon>
        <taxon>Nocardiaceae</taxon>
        <taxon>Antrihabitans</taxon>
    </lineage>
</organism>
<dbReference type="RefSeq" id="WP_149429381.1">
    <property type="nucleotide sequence ID" value="NZ_VLNY01000002.1"/>
</dbReference>
<dbReference type="Proteomes" id="UP000322244">
    <property type="component" value="Unassembled WGS sequence"/>
</dbReference>
<reference evidence="1 2" key="1">
    <citation type="submission" date="2019-07" db="EMBL/GenBank/DDBJ databases">
        <title>Rhodococcus cavernicolus sp. nov., isolated from a cave.</title>
        <authorList>
            <person name="Lee S.D."/>
        </authorList>
    </citation>
    <scope>NUCLEOTIDE SEQUENCE [LARGE SCALE GENOMIC DNA]</scope>
    <source>
        <strain evidence="1 2">C1-24</strain>
    </source>
</reference>
<gene>
    <name evidence="1" type="ORF">FOY51_06680</name>
</gene>
<protein>
    <recommendedName>
        <fullName evidence="3">AbiEi antitoxin C-terminal domain-containing protein</fullName>
    </recommendedName>
</protein>
<dbReference type="EMBL" id="VLNY01000002">
    <property type="protein sequence ID" value="KAA0024220.1"/>
    <property type="molecule type" value="Genomic_DNA"/>
</dbReference>
<proteinExistence type="predicted"/>
<keyword evidence="2" id="KW-1185">Reference proteome</keyword>
<evidence type="ECO:0008006" key="3">
    <source>
        <dbReference type="Google" id="ProtNLM"/>
    </source>
</evidence>
<accession>A0A5A7SDJ5</accession>